<feature type="domain" description="OCA" evidence="8">
    <location>
        <begin position="74"/>
        <end position="96"/>
    </location>
</feature>
<accession>A0A8C4ZKJ8</accession>
<dbReference type="Ensembl" id="ENSGMOT00000017046.2">
    <property type="protein sequence ID" value="ENSGMOP00000016628.2"/>
    <property type="gene ID" value="ENSGMOG00000015477.2"/>
</dbReference>
<keyword evidence="4" id="KW-0010">Activator</keyword>
<feature type="compositionally biased region" description="Low complexity" evidence="7">
    <location>
        <begin position="177"/>
        <end position="187"/>
    </location>
</feature>
<feature type="compositionally biased region" description="Polar residues" evidence="7">
    <location>
        <begin position="156"/>
        <end position="168"/>
    </location>
</feature>
<feature type="compositionally biased region" description="Low complexity" evidence="7">
    <location>
        <begin position="196"/>
        <end position="230"/>
    </location>
</feature>
<dbReference type="GO" id="GO:0010468">
    <property type="term" value="P:regulation of gene expression"/>
    <property type="evidence" value="ECO:0007669"/>
    <property type="project" value="TreeGrafter"/>
</dbReference>
<evidence type="ECO:0000256" key="2">
    <source>
        <dbReference type="ARBA" id="ARBA00023015"/>
    </source>
</evidence>
<dbReference type="KEGG" id="gmh:115528927"/>
<evidence type="ECO:0000259" key="8">
    <source>
        <dbReference type="PROSITE" id="PS52003"/>
    </source>
</evidence>
<dbReference type="GO" id="GO:0003677">
    <property type="term" value="F:DNA binding"/>
    <property type="evidence" value="ECO:0007669"/>
    <property type="project" value="InterPro"/>
</dbReference>
<organism evidence="9 10">
    <name type="scientific">Gadus morhua</name>
    <name type="common">Atlantic cod</name>
    <dbReference type="NCBI Taxonomy" id="8049"/>
    <lineage>
        <taxon>Eukaryota</taxon>
        <taxon>Metazoa</taxon>
        <taxon>Chordata</taxon>
        <taxon>Craniata</taxon>
        <taxon>Vertebrata</taxon>
        <taxon>Euteleostomi</taxon>
        <taxon>Actinopterygii</taxon>
        <taxon>Neopterygii</taxon>
        <taxon>Teleostei</taxon>
        <taxon>Neoteleostei</taxon>
        <taxon>Acanthomorphata</taxon>
        <taxon>Zeiogadaria</taxon>
        <taxon>Gadariae</taxon>
        <taxon>Gadiformes</taxon>
        <taxon>Gadoidei</taxon>
        <taxon>Gadidae</taxon>
        <taxon>Gadus</taxon>
    </lineage>
</organism>
<dbReference type="PROSITE" id="PS50297">
    <property type="entry name" value="ANK_REP_REGION"/>
    <property type="match status" value="1"/>
</dbReference>
<dbReference type="SMART" id="SM00248">
    <property type="entry name" value="ANK"/>
    <property type="match status" value="2"/>
</dbReference>
<feature type="region of interest" description="Disordered" evidence="7">
    <location>
        <begin position="106"/>
        <end position="137"/>
    </location>
</feature>
<keyword evidence="2" id="KW-0805">Transcription regulation</keyword>
<evidence type="ECO:0000256" key="1">
    <source>
        <dbReference type="ARBA" id="ARBA00022737"/>
    </source>
</evidence>
<reference evidence="9" key="2">
    <citation type="submission" date="2025-09" db="UniProtKB">
        <authorList>
            <consortium name="Ensembl"/>
        </authorList>
    </citation>
    <scope>IDENTIFICATION</scope>
</reference>
<evidence type="ECO:0000256" key="7">
    <source>
        <dbReference type="SAM" id="MobiDB-lite"/>
    </source>
</evidence>
<feature type="region of interest" description="Disordered" evidence="7">
    <location>
        <begin position="156"/>
        <end position="230"/>
    </location>
</feature>
<evidence type="ECO:0000313" key="9">
    <source>
        <dbReference type="Ensembl" id="ENSGMOP00000016628.2"/>
    </source>
</evidence>
<feature type="compositionally biased region" description="Basic and acidic residues" evidence="7">
    <location>
        <begin position="117"/>
        <end position="130"/>
    </location>
</feature>
<dbReference type="AlphaFoldDB" id="A0A8C4ZKJ8"/>
<dbReference type="InterPro" id="IPR002110">
    <property type="entry name" value="Ankyrin_rpt"/>
</dbReference>
<reference evidence="9" key="1">
    <citation type="submission" date="2025-08" db="UniProtKB">
        <authorList>
            <consortium name="Ensembl"/>
        </authorList>
    </citation>
    <scope>IDENTIFICATION</scope>
</reference>
<dbReference type="Proteomes" id="UP000694546">
    <property type="component" value="Chromosome 16"/>
</dbReference>
<dbReference type="PANTHER" id="PTHR24124">
    <property type="entry name" value="ANKYRIN REPEAT FAMILY A"/>
    <property type="match status" value="1"/>
</dbReference>
<proteinExistence type="predicted"/>
<dbReference type="PROSITE" id="PS52003">
    <property type="entry name" value="OCA"/>
    <property type="match status" value="1"/>
</dbReference>
<name>A0A8C4ZKJ8_GADMO</name>
<dbReference type="InterPro" id="IPR047571">
    <property type="entry name" value="OCA"/>
</dbReference>
<protein>
    <submittedName>
        <fullName evidence="9">Zgc:113279</fullName>
    </submittedName>
</protein>
<dbReference type="OMA" id="PQKRYMG"/>
<dbReference type="PANTHER" id="PTHR24124:SF8">
    <property type="entry name" value="OCA DOMAIN-CONTAINING PROTEIN"/>
    <property type="match status" value="1"/>
</dbReference>
<dbReference type="Pfam" id="PF13637">
    <property type="entry name" value="Ank_4"/>
    <property type="match status" value="1"/>
</dbReference>
<evidence type="ECO:0000256" key="6">
    <source>
        <dbReference type="PROSITE-ProRule" id="PRU00023"/>
    </source>
</evidence>
<evidence type="ECO:0000256" key="5">
    <source>
        <dbReference type="ARBA" id="ARBA00023163"/>
    </source>
</evidence>
<dbReference type="InterPro" id="IPR036770">
    <property type="entry name" value="Ankyrin_rpt-contain_sf"/>
</dbReference>
<dbReference type="GO" id="GO:0005634">
    <property type="term" value="C:nucleus"/>
    <property type="evidence" value="ECO:0007669"/>
    <property type="project" value="TreeGrafter"/>
</dbReference>
<evidence type="ECO:0000313" key="10">
    <source>
        <dbReference type="Proteomes" id="UP000694546"/>
    </source>
</evidence>
<keyword evidence="3 6" id="KW-0040">ANK repeat</keyword>
<evidence type="ECO:0000256" key="4">
    <source>
        <dbReference type="ARBA" id="ARBA00023159"/>
    </source>
</evidence>
<keyword evidence="10" id="KW-1185">Reference proteome</keyword>
<dbReference type="Gene3D" id="1.25.40.20">
    <property type="entry name" value="Ankyrin repeat-containing domain"/>
    <property type="match status" value="1"/>
</dbReference>
<evidence type="ECO:0000256" key="3">
    <source>
        <dbReference type="ARBA" id="ARBA00023043"/>
    </source>
</evidence>
<dbReference type="PROSITE" id="PS50088">
    <property type="entry name" value="ANK_REPEAT"/>
    <property type="match status" value="1"/>
</dbReference>
<sequence length="525" mass="56528">MCTLPPPHRVLYVYPPSSSQSIICVPSLLLTECCMCTLPPPHRVLYVYPPSSSQTIVCVPSLLLLPSGSDYNLEKRYLGVRVKMPVKDMLRSIRLAQGCDPQELQGENIPMHISSTGDKKRVNTCKERQSNKRPNKSLEELAIIVEVLEEDLKMGNTSHRPSAASNPSPAFLLSFKSTEPSSPTWGGTPPGYGQASCSSPESGPLSSCGSASDPHSPSSDSMSDGGSSDRLSQCLPSYQQCMAGYHSAADDSDGMIPSPEYTAALSSPGPAEFWRAASPHSPDFAPPPGHDLFRDHGVEGHCDDIGGLESGWFSSGHGVGQSSGAYFVSQLQREENELEDVCDSRLLATDGQGRMALHRVACLGKRAQGYAIAKRMASIHCLDLKDSEGMTSLHLAARHNQHLMVADLIGLGANANEKDASGKTCLHICAERGYIRVLEVVPLSLLLLSSPPCAGLSVLQCAALGLSAAVQELEGRACLGRARLHTLRKEQMMETLECLLQMDNRPPAPPWTISNNEQVVKKKAF</sequence>
<feature type="repeat" description="ANK" evidence="6">
    <location>
        <begin position="388"/>
        <end position="420"/>
    </location>
</feature>
<dbReference type="GO" id="GO:0070974">
    <property type="term" value="F:POU domain binding"/>
    <property type="evidence" value="ECO:0007669"/>
    <property type="project" value="InterPro"/>
</dbReference>
<dbReference type="GeneTree" id="ENSGT00940000153695"/>
<keyword evidence="1" id="KW-0677">Repeat</keyword>
<keyword evidence="5" id="KW-0804">Transcription</keyword>
<dbReference type="SUPFAM" id="SSF48403">
    <property type="entry name" value="Ankyrin repeat"/>
    <property type="match status" value="1"/>
</dbReference>